<evidence type="ECO:0000256" key="3">
    <source>
        <dbReference type="SAM" id="Phobius"/>
    </source>
</evidence>
<keyword evidence="3" id="KW-1133">Transmembrane helix</keyword>
<feature type="domain" description="Protein G-related albumin-binding (GA) module" evidence="4">
    <location>
        <begin position="1331"/>
        <end position="1371"/>
    </location>
</feature>
<protein>
    <submittedName>
        <fullName evidence="5">GA module protein</fullName>
    </submittedName>
</protein>
<sequence>MAKLKKLFLILSLLPVTTIPLTSISLADKKLEARSTRASLTLAELFDDYKKSTFIRDESKKEIESILKFLKENWGHPKTPDYVNRFYKVVFEDMIYAIYRISQGHDDSRNTKNYLYDKQKDKVSSYYDNYKNDPGTKEYFDKRYPLWAEAQELVDVMREFWSYYDETIDGGKNKVTKKYLFIGSDKRVADGWRKVEQRFFILGTDFQAFQPPANVRKIIDEQLKKEYEKLNGNLSLDKKVLTDIVKTSPWISSERKTQLIDHEIPSYNETNMSWIGSKPDAPYAKKTLWENDIIGSLINAIKNVNTQNLLFDGENNYLNGGQREHFANSSTGTLVTTYKNDANLLDSKHFRDNLNSLHDELLLTVVPELKELNLIMKEFKSLESEFFALKNSTSYVNANQKQQDAYDWIWTKATNIKNGTKSYYDFSFVETTVEEMIHTKALLLAPAELDAEKDKLYGYIARANWLTKKQKDSLSSKVQNADAVDFVPLRERIYKSLKSTLTAELRQITKNTDYSLYLGGDDKGFYYYERILPYNAKYPNWYKNYDDLFVLDNEMKEHIALLSELTNEKEFMDEVFYRGAAAYEYANSNKKNEYQFWWNQIFTEGLLSRYIPVPELKPKLKQIKEARMALDGTENFYNMLISKVNAFKIFNSNQREAIIQNLQLHNKNADAIKQADFNYEDWDYSSEVLCRDVYLPMVDAWKEFISNTANLNTAQKNYYLSQKEVTGGATHYREYVKNINAILAYEIEAKKMNELMKTLKEERELYLFLIETSLYKGSPHALKAHYNDAFKESQIDDNKFLDNNAIEVRIEALQRGRNNLQLSSRLKDALKQKINEVTYTEETWRTQTKQFIDTNWKDANRAEINNSIKDAYNKAVAEFEKYLNSISNLNKAQKDLYRSKILNFEELKIDENFAKFDLLNNLKPELDLLNLSMEALNNEKSKYADVIKTINYTNATKSKKDAYDQAYVSSNFSDAKDKATVDMLLQTLQNTKNALDGEINNLQAAKDALIKEIQEDLYLESHQKQSLIAKVNLATKVSDLDPIRQEIANYHKVKLQELKNNLKDKINATKWTEPSEKNHLISKVDAMTLETYPSVLTEVTNILRDWLKLKIQSFVNLSQAQKDFLRNEATSKLDIDTFITLYDVTVINLVNIMQTLQDKKAEGTTLLTSQRYIDSDTNKKTEFDNALNALTFVDNKDKAQVQSLITNYENAKANLNGDSRLGSAKDVLKMEIQNDPYLTIANKVTLSNKTDDAKNLADVEKIRAEKNKLSSTNKANLENKKQELTEKVNTIEEITNPIKQNLLDKINEATVDSVESVEDEVNSAIVLILTNSLDSLTYLNKAQKDHYKSLIIVSKPAQELNQAFNDAKALNISMKALVDIKAEYKDVTKSTLYLEDTKEKQKAFDDAYNALTFTDAKDKTQVESLIKNVKTCKEALDGKATTKPQDPSNPQDPTKPSKPQDKDKDSWTANKVDAKLTLAVNVVMLLCILAIIIPALVAASKSKAN</sequence>
<feature type="coiled-coil region" evidence="1">
    <location>
        <begin position="1267"/>
        <end position="1294"/>
    </location>
</feature>
<dbReference type="Gene3D" id="1.20.120.1850">
    <property type="entry name" value="Ebh helix bundles repeating unit (S and A modules)"/>
    <property type="match status" value="4"/>
</dbReference>
<comment type="caution">
    <text evidence="5">The sequence shown here is derived from an EMBL/GenBank/DDBJ whole genome shotgun (WGS) entry which is preliminary data.</text>
</comment>
<feature type="domain" description="Protein G-related albumin-binding (GA) module" evidence="4">
    <location>
        <begin position="1000"/>
        <end position="1046"/>
    </location>
</feature>
<feature type="region of interest" description="Disordered" evidence="2">
    <location>
        <begin position="1438"/>
        <end position="1466"/>
    </location>
</feature>
<dbReference type="InterPro" id="IPR002988">
    <property type="entry name" value="GA_module"/>
</dbReference>
<dbReference type="RefSeq" id="WP_121940979.1">
    <property type="nucleotide sequence ID" value="NZ_CP137846.1"/>
</dbReference>
<dbReference type="OrthoDB" id="8659436at2"/>
<feature type="transmembrane region" description="Helical" evidence="3">
    <location>
        <begin position="1478"/>
        <end position="1499"/>
    </location>
</feature>
<keyword evidence="1" id="KW-0175">Coiled coil</keyword>
<reference evidence="5 6" key="1">
    <citation type="submission" date="2018-10" db="EMBL/GenBank/DDBJ databases">
        <title>Genomic Encyclopedia of Archaeal and Bacterial Type Strains, Phase II (KMG-II): from individual species to whole genera.</title>
        <authorList>
            <person name="Goeker M."/>
        </authorList>
    </citation>
    <scope>NUCLEOTIDE SEQUENCE [LARGE SCALE GENOMIC DNA]</scope>
    <source>
        <strain evidence="5 6">ATCC 29870</strain>
    </source>
</reference>
<organism evidence="5 6">
    <name type="scientific">Metamycoplasma subdolum</name>
    <dbReference type="NCBI Taxonomy" id="92407"/>
    <lineage>
        <taxon>Bacteria</taxon>
        <taxon>Bacillati</taxon>
        <taxon>Mycoplasmatota</taxon>
        <taxon>Mycoplasmoidales</taxon>
        <taxon>Metamycoplasmataceae</taxon>
        <taxon>Metamycoplasma</taxon>
    </lineage>
</organism>
<name>A0A3L9ZX89_9BACT</name>
<dbReference type="Pfam" id="PF01468">
    <property type="entry name" value="GA"/>
    <property type="match status" value="3"/>
</dbReference>
<evidence type="ECO:0000313" key="5">
    <source>
        <dbReference type="EMBL" id="RMA77491.1"/>
    </source>
</evidence>
<accession>A0A3L9ZX89</accession>
<dbReference type="Proteomes" id="UP000267246">
    <property type="component" value="Unassembled WGS sequence"/>
</dbReference>
<feature type="domain" description="Protein G-related albumin-binding (GA) module" evidence="4">
    <location>
        <begin position="1275"/>
        <end position="1322"/>
    </location>
</feature>
<dbReference type="SUPFAM" id="SSF46997">
    <property type="entry name" value="Bacterial immunoglobulin/albumin-binding domains"/>
    <property type="match status" value="1"/>
</dbReference>
<evidence type="ECO:0000259" key="4">
    <source>
        <dbReference type="Pfam" id="PF01468"/>
    </source>
</evidence>
<proteinExistence type="predicted"/>
<dbReference type="InterPro" id="IPR009063">
    <property type="entry name" value="Ig/albumin-bd_sf"/>
</dbReference>
<evidence type="ECO:0000256" key="1">
    <source>
        <dbReference type="SAM" id="Coils"/>
    </source>
</evidence>
<feature type="coiled-coil region" evidence="1">
    <location>
        <begin position="985"/>
        <end position="1012"/>
    </location>
</feature>
<dbReference type="EMBL" id="REFI01000010">
    <property type="protein sequence ID" value="RMA77491.1"/>
    <property type="molecule type" value="Genomic_DNA"/>
</dbReference>
<keyword evidence="6" id="KW-1185">Reference proteome</keyword>
<evidence type="ECO:0000313" key="6">
    <source>
        <dbReference type="Proteomes" id="UP000267246"/>
    </source>
</evidence>
<gene>
    <name evidence="5" type="ORF">JN00_0541</name>
</gene>
<keyword evidence="3" id="KW-0812">Transmembrane</keyword>
<keyword evidence="3" id="KW-0472">Membrane</keyword>
<evidence type="ECO:0000256" key="2">
    <source>
        <dbReference type="SAM" id="MobiDB-lite"/>
    </source>
</evidence>